<accession>A0AAE1KRW0</accession>
<dbReference type="AlphaFoldDB" id="A0AAE1KRW0"/>
<name>A0AAE1KRW0_PETCI</name>
<keyword evidence="2" id="KW-1185">Reference proteome</keyword>
<protein>
    <submittedName>
        <fullName evidence="1">Uncharacterized protein</fullName>
    </submittedName>
</protein>
<sequence length="66" mass="7585">MGSEDWANIIEALTVCYLENKRRREWPYPWEDNDPARPLKLALRWVILAGLGAQSAKITQPRSSSD</sequence>
<comment type="caution">
    <text evidence="1">The sequence shown here is derived from an EMBL/GenBank/DDBJ whole genome shotgun (WGS) entry which is preliminary data.</text>
</comment>
<organism evidence="1 2">
    <name type="scientific">Petrolisthes cinctipes</name>
    <name type="common">Flat porcelain crab</name>
    <dbReference type="NCBI Taxonomy" id="88211"/>
    <lineage>
        <taxon>Eukaryota</taxon>
        <taxon>Metazoa</taxon>
        <taxon>Ecdysozoa</taxon>
        <taxon>Arthropoda</taxon>
        <taxon>Crustacea</taxon>
        <taxon>Multicrustacea</taxon>
        <taxon>Malacostraca</taxon>
        <taxon>Eumalacostraca</taxon>
        <taxon>Eucarida</taxon>
        <taxon>Decapoda</taxon>
        <taxon>Pleocyemata</taxon>
        <taxon>Anomura</taxon>
        <taxon>Galatheoidea</taxon>
        <taxon>Porcellanidae</taxon>
        <taxon>Petrolisthes</taxon>
    </lineage>
</organism>
<evidence type="ECO:0000313" key="1">
    <source>
        <dbReference type="EMBL" id="KAK3881212.1"/>
    </source>
</evidence>
<evidence type="ECO:0000313" key="2">
    <source>
        <dbReference type="Proteomes" id="UP001286313"/>
    </source>
</evidence>
<proteinExistence type="predicted"/>
<reference evidence="1" key="1">
    <citation type="submission" date="2023-10" db="EMBL/GenBank/DDBJ databases">
        <title>Genome assemblies of two species of porcelain crab, Petrolisthes cinctipes and Petrolisthes manimaculis (Anomura: Porcellanidae).</title>
        <authorList>
            <person name="Angst P."/>
        </authorList>
    </citation>
    <scope>NUCLEOTIDE SEQUENCE</scope>
    <source>
        <strain evidence="1">PB745_01</strain>
        <tissue evidence="1">Gill</tissue>
    </source>
</reference>
<gene>
    <name evidence="1" type="ORF">Pcinc_014341</name>
</gene>
<dbReference type="Proteomes" id="UP001286313">
    <property type="component" value="Unassembled WGS sequence"/>
</dbReference>
<dbReference type="EMBL" id="JAWQEG010001244">
    <property type="protein sequence ID" value="KAK3881212.1"/>
    <property type="molecule type" value="Genomic_DNA"/>
</dbReference>